<dbReference type="Pfam" id="PF18709">
    <property type="entry name" value="DLP_helical"/>
    <property type="match status" value="1"/>
</dbReference>
<reference evidence="3 4" key="1">
    <citation type="journal article" date="2013" name="BMC Genomics">
        <title>Comparative genomics of Campylobacter concisus isolates reveals genetic diversity and provides insights into disease association.</title>
        <authorList>
            <person name="Deshpande N.P."/>
            <person name="Kaakoush N.O."/>
            <person name="Wilkins M.R."/>
            <person name="Mitchell H.M."/>
        </authorList>
    </citation>
    <scope>NUCLEOTIDE SEQUENCE [LARGE SCALE GENOMIC DNA]</scope>
    <source>
        <strain evidence="3 4">UNSW2</strain>
    </source>
</reference>
<dbReference type="PATRIC" id="fig|1242965.3.peg.238"/>
<name>U2FQA8_9BACT</name>
<gene>
    <name evidence="3" type="ORF">UNSW2_746</name>
</gene>
<dbReference type="SUPFAM" id="SSF52540">
    <property type="entry name" value="P-loop containing nucleoside triphosphate hydrolases"/>
    <property type="match status" value="1"/>
</dbReference>
<dbReference type="InterPro" id="IPR027417">
    <property type="entry name" value="P-loop_NTPase"/>
</dbReference>
<sequence length="563" mass="63500">MAEFKSQQDKAMQILTRLQEFVMEGEEYGISIDESVKTKLANALKSVQDGKLKIALVGGFSEGKTSIAAAWLEKLDKASMKISHEESSDKVKVYNVDDEIELVDTPGLFGFKEKFNDEAHTIQKYKDITKKYVSEAHLVLYVLNPVNPIKQSHESDLNWLFRELNLLPRTIFVLSKFDEVADIEDDTAYKSEFNIKKQNVTERLCELIKLTQSEINGLSIVAVSANPFDNGIEYWIENLAEFKKLSHISILQEATSAKIKTNGGIANIVNESKKSVIADVISKQLPAARGIQHEIAKNINSLNDTRERISKELMPLSNKISKIRVELREFITGYFTDIILQAHGTSIDSFNDFFQREIGSEGINMNTRIQNEFDKLTNSVNHAISRLEVNFQAEIDNFNSTLLSYGSQGVKYLKSSGIINATNVKIARDGIVSAAKFIGVDLSKILKFKPWGATKFAAGANVLLSVIGLGMEIWDSIQKQERESKFRTAISDMVDSFEKQRKEILDLINGDNFVDVFFPDYIKLVSNLEEIEKDIETMKKTQANFKKWLGVGETIDAEFEVIK</sequence>
<dbReference type="Proteomes" id="UP000016625">
    <property type="component" value="Unassembled WGS sequence"/>
</dbReference>
<evidence type="ECO:0000259" key="1">
    <source>
        <dbReference type="Pfam" id="PF01926"/>
    </source>
</evidence>
<evidence type="ECO:0000313" key="4">
    <source>
        <dbReference type="Proteomes" id="UP000016625"/>
    </source>
</evidence>
<dbReference type="NCBIfam" id="NF041922">
    <property type="entry name" value="DLP_LeoA_gen"/>
    <property type="match status" value="1"/>
</dbReference>
<comment type="caution">
    <text evidence="3">The sequence shown here is derived from an EMBL/GenBank/DDBJ whole genome shotgun (WGS) entry which is preliminary data.</text>
</comment>
<protein>
    <recommendedName>
        <fullName evidence="5">Labile enterotoxin output A</fullName>
    </recommendedName>
</protein>
<evidence type="ECO:0008006" key="5">
    <source>
        <dbReference type="Google" id="ProtNLM"/>
    </source>
</evidence>
<feature type="domain" description="G" evidence="1">
    <location>
        <begin position="53"/>
        <end position="159"/>
    </location>
</feature>
<evidence type="ECO:0000313" key="3">
    <source>
        <dbReference type="EMBL" id="ERJ32625.1"/>
    </source>
</evidence>
<proteinExistence type="predicted"/>
<dbReference type="AlphaFoldDB" id="U2FQA8"/>
<evidence type="ECO:0000259" key="2">
    <source>
        <dbReference type="Pfam" id="PF18709"/>
    </source>
</evidence>
<accession>U2FQA8</accession>
<dbReference type="InterPro" id="IPR006073">
    <property type="entry name" value="GTP-bd"/>
</dbReference>
<dbReference type="Gene3D" id="3.40.50.300">
    <property type="entry name" value="P-loop containing nucleotide triphosphate hydrolases"/>
    <property type="match status" value="1"/>
</dbReference>
<dbReference type="EMBL" id="ANNJ01000002">
    <property type="protein sequence ID" value="ERJ32625.1"/>
    <property type="molecule type" value="Genomic_DNA"/>
</dbReference>
<dbReference type="GO" id="GO:0005525">
    <property type="term" value="F:GTP binding"/>
    <property type="evidence" value="ECO:0007669"/>
    <property type="project" value="InterPro"/>
</dbReference>
<dbReference type="InterPro" id="IPR049678">
    <property type="entry name" value="LeoA-like"/>
</dbReference>
<dbReference type="InterPro" id="IPR040576">
    <property type="entry name" value="DLP_helical"/>
</dbReference>
<organism evidence="3 4">
    <name type="scientific">Campylobacter concisus UNSW2</name>
    <dbReference type="NCBI Taxonomy" id="1242965"/>
    <lineage>
        <taxon>Bacteria</taxon>
        <taxon>Pseudomonadati</taxon>
        <taxon>Campylobacterota</taxon>
        <taxon>Epsilonproteobacteria</taxon>
        <taxon>Campylobacterales</taxon>
        <taxon>Campylobacteraceae</taxon>
        <taxon>Campylobacter</taxon>
    </lineage>
</organism>
<feature type="domain" description="Dynamin-like helical" evidence="2">
    <location>
        <begin position="210"/>
        <end position="542"/>
    </location>
</feature>
<dbReference type="Pfam" id="PF01926">
    <property type="entry name" value="MMR_HSR1"/>
    <property type="match status" value="1"/>
</dbReference>